<name>A0A5D9CB34_9SPHN</name>
<dbReference type="RefSeq" id="WP_149520606.1">
    <property type="nucleotide sequence ID" value="NZ_VTOU01000001.1"/>
</dbReference>
<feature type="transmembrane region" description="Helical" evidence="2">
    <location>
        <begin position="72"/>
        <end position="92"/>
    </location>
</feature>
<gene>
    <name evidence="3" type="ORF">FYJ91_02025</name>
</gene>
<keyword evidence="2" id="KW-1133">Transmembrane helix</keyword>
<evidence type="ECO:0000313" key="4">
    <source>
        <dbReference type="Proteomes" id="UP000322077"/>
    </source>
</evidence>
<comment type="caution">
    <text evidence="3">The sequence shown here is derived from an EMBL/GenBank/DDBJ whole genome shotgun (WGS) entry which is preliminary data.</text>
</comment>
<keyword evidence="4" id="KW-1185">Reference proteome</keyword>
<dbReference type="Proteomes" id="UP000322077">
    <property type="component" value="Unassembled WGS sequence"/>
</dbReference>
<dbReference type="EMBL" id="VTOU01000001">
    <property type="protein sequence ID" value="TZG28944.1"/>
    <property type="molecule type" value="Genomic_DNA"/>
</dbReference>
<evidence type="ECO:0000256" key="2">
    <source>
        <dbReference type="SAM" id="Phobius"/>
    </source>
</evidence>
<keyword evidence="2" id="KW-0812">Transmembrane</keyword>
<sequence length="96" mass="10327">MTATKRQIRDGGDLRSVRAPEQVNPIQAAAANTRPVESPARILQDQVGRYAAGHAVRLPREHRSQRGELSRFILGAVTLWGCTLGGIGALLVKAAM</sequence>
<organism evidence="3 4">
    <name type="scientific">Sphingomonas montanisoli</name>
    <dbReference type="NCBI Taxonomy" id="2606412"/>
    <lineage>
        <taxon>Bacteria</taxon>
        <taxon>Pseudomonadati</taxon>
        <taxon>Pseudomonadota</taxon>
        <taxon>Alphaproteobacteria</taxon>
        <taxon>Sphingomonadales</taxon>
        <taxon>Sphingomonadaceae</taxon>
        <taxon>Sphingomonas</taxon>
    </lineage>
</organism>
<protein>
    <submittedName>
        <fullName evidence="3">Uncharacterized protein</fullName>
    </submittedName>
</protein>
<evidence type="ECO:0000313" key="3">
    <source>
        <dbReference type="EMBL" id="TZG28944.1"/>
    </source>
</evidence>
<evidence type="ECO:0000256" key="1">
    <source>
        <dbReference type="SAM" id="MobiDB-lite"/>
    </source>
</evidence>
<dbReference type="AlphaFoldDB" id="A0A5D9CB34"/>
<feature type="compositionally biased region" description="Basic and acidic residues" evidence="1">
    <location>
        <begin position="7"/>
        <end position="18"/>
    </location>
</feature>
<keyword evidence="2" id="KW-0472">Membrane</keyword>
<accession>A0A5D9CB34</accession>
<proteinExistence type="predicted"/>
<reference evidence="3 4" key="1">
    <citation type="submission" date="2019-08" db="EMBL/GenBank/DDBJ databases">
        <authorList>
            <person name="Wang G."/>
            <person name="Xu Z."/>
        </authorList>
    </citation>
    <scope>NUCLEOTIDE SEQUENCE [LARGE SCALE GENOMIC DNA]</scope>
    <source>
        <strain evidence="3 4">ZX</strain>
    </source>
</reference>
<feature type="region of interest" description="Disordered" evidence="1">
    <location>
        <begin position="1"/>
        <end position="23"/>
    </location>
</feature>